<sequence length="79" mass="8284">MPSSPHRSPLMCPALRGKYVAYEAPTGVVLSVPAAQEHGTPGNAVQPCQSPLMHPALRGKYAAYEEPTGVALSGLVSQR</sequence>
<accession>A0AAV7WWN5</accession>
<proteinExistence type="predicted"/>
<gene>
    <name evidence="1" type="ORF">NDU88_004760</name>
</gene>
<name>A0AAV7WWN5_PLEWA</name>
<organism evidence="1 2">
    <name type="scientific">Pleurodeles waltl</name>
    <name type="common">Iberian ribbed newt</name>
    <dbReference type="NCBI Taxonomy" id="8319"/>
    <lineage>
        <taxon>Eukaryota</taxon>
        <taxon>Metazoa</taxon>
        <taxon>Chordata</taxon>
        <taxon>Craniata</taxon>
        <taxon>Vertebrata</taxon>
        <taxon>Euteleostomi</taxon>
        <taxon>Amphibia</taxon>
        <taxon>Batrachia</taxon>
        <taxon>Caudata</taxon>
        <taxon>Salamandroidea</taxon>
        <taxon>Salamandridae</taxon>
        <taxon>Pleurodelinae</taxon>
        <taxon>Pleurodeles</taxon>
    </lineage>
</organism>
<evidence type="ECO:0000313" key="2">
    <source>
        <dbReference type="Proteomes" id="UP001066276"/>
    </source>
</evidence>
<dbReference type="AlphaFoldDB" id="A0AAV7WWN5"/>
<protein>
    <submittedName>
        <fullName evidence="1">Uncharacterized protein</fullName>
    </submittedName>
</protein>
<reference evidence="1" key="1">
    <citation type="journal article" date="2022" name="bioRxiv">
        <title>Sequencing and chromosome-scale assembly of the giantPleurodeles waltlgenome.</title>
        <authorList>
            <person name="Brown T."/>
            <person name="Elewa A."/>
            <person name="Iarovenko S."/>
            <person name="Subramanian E."/>
            <person name="Araus A.J."/>
            <person name="Petzold A."/>
            <person name="Susuki M."/>
            <person name="Suzuki K.-i.T."/>
            <person name="Hayashi T."/>
            <person name="Toyoda A."/>
            <person name="Oliveira C."/>
            <person name="Osipova E."/>
            <person name="Leigh N.D."/>
            <person name="Simon A."/>
            <person name="Yun M.H."/>
        </authorList>
    </citation>
    <scope>NUCLEOTIDE SEQUENCE</scope>
    <source>
        <strain evidence="1">20211129_DDA</strain>
        <tissue evidence="1">Liver</tissue>
    </source>
</reference>
<keyword evidence="2" id="KW-1185">Reference proteome</keyword>
<comment type="caution">
    <text evidence="1">The sequence shown here is derived from an EMBL/GenBank/DDBJ whole genome shotgun (WGS) entry which is preliminary data.</text>
</comment>
<dbReference type="Proteomes" id="UP001066276">
    <property type="component" value="Chromosome 1_1"/>
</dbReference>
<dbReference type="EMBL" id="JANPWB010000001">
    <property type="protein sequence ID" value="KAJ1217165.1"/>
    <property type="molecule type" value="Genomic_DNA"/>
</dbReference>
<evidence type="ECO:0000313" key="1">
    <source>
        <dbReference type="EMBL" id="KAJ1217165.1"/>
    </source>
</evidence>